<sequence>MDRGTCRQTLSQNILPLRNTWKTNRRNVPSPTKGQEKNLERQKPPEEEKKGKENLPTAGIIGVVTGGSTGGDSTRARKALIRAASSSLEVDNYKEVVITGVLEKEITFSLKDLEKGIPQHNNVLVISATVSNFLGTEMLRRVNTLLVGFNGSVVEPMGEIALPISIGTTPYRATRKLKFLIVDAPSSYNIIMGRPSLNSFRAVVSTVHMKLKFPHLQRNRRRKRRPPSCKRMLC</sequence>
<evidence type="ECO:0000256" key="1">
    <source>
        <dbReference type="SAM" id="MobiDB-lite"/>
    </source>
</evidence>
<evidence type="ECO:0000313" key="2">
    <source>
        <dbReference type="EMBL" id="KAL0404168.1"/>
    </source>
</evidence>
<feature type="region of interest" description="Disordered" evidence="1">
    <location>
        <begin position="18"/>
        <end position="72"/>
    </location>
</feature>
<name>A0AAW2TI10_SESRA</name>
<protein>
    <submittedName>
        <fullName evidence="2">Uncharacterized protein</fullName>
    </submittedName>
</protein>
<dbReference type="AlphaFoldDB" id="A0AAW2TI10"/>
<accession>A0AAW2TI10</accession>
<reference evidence="2" key="2">
    <citation type="journal article" date="2024" name="Plant">
        <title>Genomic evolution and insights into agronomic trait innovations of Sesamum species.</title>
        <authorList>
            <person name="Miao H."/>
            <person name="Wang L."/>
            <person name="Qu L."/>
            <person name="Liu H."/>
            <person name="Sun Y."/>
            <person name="Le M."/>
            <person name="Wang Q."/>
            <person name="Wei S."/>
            <person name="Zheng Y."/>
            <person name="Lin W."/>
            <person name="Duan Y."/>
            <person name="Cao H."/>
            <person name="Xiong S."/>
            <person name="Wang X."/>
            <person name="Wei L."/>
            <person name="Li C."/>
            <person name="Ma Q."/>
            <person name="Ju M."/>
            <person name="Zhao R."/>
            <person name="Li G."/>
            <person name="Mu C."/>
            <person name="Tian Q."/>
            <person name="Mei H."/>
            <person name="Zhang T."/>
            <person name="Gao T."/>
            <person name="Zhang H."/>
        </authorList>
    </citation>
    <scope>NUCLEOTIDE SEQUENCE</scope>
    <source>
        <strain evidence="2">G02</strain>
    </source>
</reference>
<gene>
    <name evidence="2" type="ORF">Sradi_2057600</name>
</gene>
<dbReference type="EMBL" id="JACGWJ010000008">
    <property type="protein sequence ID" value="KAL0404168.1"/>
    <property type="molecule type" value="Genomic_DNA"/>
</dbReference>
<comment type="caution">
    <text evidence="2">The sequence shown here is derived from an EMBL/GenBank/DDBJ whole genome shotgun (WGS) entry which is preliminary data.</text>
</comment>
<reference evidence="2" key="1">
    <citation type="submission" date="2020-06" db="EMBL/GenBank/DDBJ databases">
        <authorList>
            <person name="Li T."/>
            <person name="Hu X."/>
            <person name="Zhang T."/>
            <person name="Song X."/>
            <person name="Zhang H."/>
            <person name="Dai N."/>
            <person name="Sheng W."/>
            <person name="Hou X."/>
            <person name="Wei L."/>
        </authorList>
    </citation>
    <scope>NUCLEOTIDE SEQUENCE</scope>
    <source>
        <strain evidence="2">G02</strain>
        <tissue evidence="2">Leaf</tissue>
    </source>
</reference>
<dbReference type="PANTHER" id="PTHR33240">
    <property type="entry name" value="OS08G0508500 PROTEIN"/>
    <property type="match status" value="1"/>
</dbReference>
<dbReference type="PANTHER" id="PTHR33240:SF15">
    <property type="entry name" value="GAG-PRO-LIKE PROTEIN"/>
    <property type="match status" value="1"/>
</dbReference>
<feature type="compositionally biased region" description="Polar residues" evidence="1">
    <location>
        <begin position="18"/>
        <end position="33"/>
    </location>
</feature>
<organism evidence="2">
    <name type="scientific">Sesamum radiatum</name>
    <name type="common">Black benniseed</name>
    <dbReference type="NCBI Taxonomy" id="300843"/>
    <lineage>
        <taxon>Eukaryota</taxon>
        <taxon>Viridiplantae</taxon>
        <taxon>Streptophyta</taxon>
        <taxon>Embryophyta</taxon>
        <taxon>Tracheophyta</taxon>
        <taxon>Spermatophyta</taxon>
        <taxon>Magnoliopsida</taxon>
        <taxon>eudicotyledons</taxon>
        <taxon>Gunneridae</taxon>
        <taxon>Pentapetalae</taxon>
        <taxon>asterids</taxon>
        <taxon>lamiids</taxon>
        <taxon>Lamiales</taxon>
        <taxon>Pedaliaceae</taxon>
        <taxon>Sesamum</taxon>
    </lineage>
</organism>
<proteinExistence type="predicted"/>
<feature type="compositionally biased region" description="Basic and acidic residues" evidence="1">
    <location>
        <begin position="34"/>
        <end position="53"/>
    </location>
</feature>